<dbReference type="OrthoDB" id="1734593at2759"/>
<sequence length="124" mass="13558">MKSSPSEDVVQLSSGEKTKQDYSIQIEGEMQELNPGAGMVRAKAIAEAAAVQTKAEPRCRESLIPKKRKLVKKMMIEYIIQSIASCLRPATATSSSSCELTLINNKQHACKIKKKIFPFADGTA</sequence>
<name>A0A5J5BXV0_9ASTE</name>
<dbReference type="EMBL" id="CM018032">
    <property type="protein sequence ID" value="KAA8546462.1"/>
    <property type="molecule type" value="Genomic_DNA"/>
</dbReference>
<dbReference type="Proteomes" id="UP000325577">
    <property type="component" value="Linkage Group LG1"/>
</dbReference>
<protein>
    <submittedName>
        <fullName evidence="1">Uncharacterized protein</fullName>
    </submittedName>
</protein>
<keyword evidence="2" id="KW-1185">Reference proteome</keyword>
<proteinExistence type="predicted"/>
<evidence type="ECO:0000313" key="1">
    <source>
        <dbReference type="EMBL" id="KAA8546462.1"/>
    </source>
</evidence>
<gene>
    <name evidence="1" type="ORF">F0562_002799</name>
</gene>
<evidence type="ECO:0000313" key="2">
    <source>
        <dbReference type="Proteomes" id="UP000325577"/>
    </source>
</evidence>
<accession>A0A5J5BXV0</accession>
<dbReference type="AlphaFoldDB" id="A0A5J5BXV0"/>
<organism evidence="1 2">
    <name type="scientific">Nyssa sinensis</name>
    <dbReference type="NCBI Taxonomy" id="561372"/>
    <lineage>
        <taxon>Eukaryota</taxon>
        <taxon>Viridiplantae</taxon>
        <taxon>Streptophyta</taxon>
        <taxon>Embryophyta</taxon>
        <taxon>Tracheophyta</taxon>
        <taxon>Spermatophyta</taxon>
        <taxon>Magnoliopsida</taxon>
        <taxon>eudicotyledons</taxon>
        <taxon>Gunneridae</taxon>
        <taxon>Pentapetalae</taxon>
        <taxon>asterids</taxon>
        <taxon>Cornales</taxon>
        <taxon>Nyssaceae</taxon>
        <taxon>Nyssa</taxon>
    </lineage>
</organism>
<reference evidence="1 2" key="1">
    <citation type="submission" date="2019-09" db="EMBL/GenBank/DDBJ databases">
        <title>A chromosome-level genome assembly of the Chinese tupelo Nyssa sinensis.</title>
        <authorList>
            <person name="Yang X."/>
            <person name="Kang M."/>
            <person name="Yang Y."/>
            <person name="Xiong H."/>
            <person name="Wang M."/>
            <person name="Zhang Z."/>
            <person name="Wang Z."/>
            <person name="Wu H."/>
            <person name="Ma T."/>
            <person name="Liu J."/>
            <person name="Xi Z."/>
        </authorList>
    </citation>
    <scope>NUCLEOTIDE SEQUENCE [LARGE SCALE GENOMIC DNA]</scope>
    <source>
        <strain evidence="1">J267</strain>
        <tissue evidence="1">Leaf</tissue>
    </source>
</reference>